<dbReference type="EMBL" id="CAJVPQ010004231">
    <property type="protein sequence ID" value="CAG8647294.1"/>
    <property type="molecule type" value="Genomic_DNA"/>
</dbReference>
<evidence type="ECO:0000313" key="2">
    <source>
        <dbReference type="Proteomes" id="UP000789570"/>
    </source>
</evidence>
<dbReference type="AlphaFoldDB" id="A0A9N9H243"/>
<reference evidence="1" key="1">
    <citation type="submission" date="2021-06" db="EMBL/GenBank/DDBJ databases">
        <authorList>
            <person name="Kallberg Y."/>
            <person name="Tangrot J."/>
            <person name="Rosling A."/>
        </authorList>
    </citation>
    <scope>NUCLEOTIDE SEQUENCE</scope>
    <source>
        <strain evidence="1">UK204</strain>
    </source>
</reference>
<dbReference type="PANTHER" id="PTHR47718:SF13">
    <property type="entry name" value="OS09G0290500 PROTEIN"/>
    <property type="match status" value="1"/>
</dbReference>
<accession>A0A9N9H243</accession>
<dbReference type="Proteomes" id="UP000789570">
    <property type="component" value="Unassembled WGS sequence"/>
</dbReference>
<keyword evidence="2" id="KW-1185">Reference proteome</keyword>
<proteinExistence type="predicted"/>
<evidence type="ECO:0000313" key="1">
    <source>
        <dbReference type="EMBL" id="CAG8647294.1"/>
    </source>
</evidence>
<gene>
    <name evidence="1" type="ORF">FCALED_LOCUS10879</name>
</gene>
<comment type="caution">
    <text evidence="1">The sequence shown here is derived from an EMBL/GenBank/DDBJ whole genome shotgun (WGS) entry which is preliminary data.</text>
</comment>
<name>A0A9N9H243_9GLOM</name>
<dbReference type="OrthoDB" id="2448653at2759"/>
<organism evidence="1 2">
    <name type="scientific">Funneliformis caledonium</name>
    <dbReference type="NCBI Taxonomy" id="1117310"/>
    <lineage>
        <taxon>Eukaryota</taxon>
        <taxon>Fungi</taxon>
        <taxon>Fungi incertae sedis</taxon>
        <taxon>Mucoromycota</taxon>
        <taxon>Glomeromycotina</taxon>
        <taxon>Glomeromycetes</taxon>
        <taxon>Glomerales</taxon>
        <taxon>Glomeraceae</taxon>
        <taxon>Funneliformis</taxon>
    </lineage>
</organism>
<sequence>MLIIVDNNIKSRLVAQYSDPALMKAVASKMPNTHHFLCIFHIQENLRINLASKLGQDYKSFYKNFLYIQNSLFEDDFYRHWTQLIEKYLLGQDYLNRTLNTSYQS</sequence>
<dbReference type="PANTHER" id="PTHR47718">
    <property type="entry name" value="OS01G0519700 PROTEIN"/>
    <property type="match status" value="1"/>
</dbReference>
<protein>
    <submittedName>
        <fullName evidence="1">8828_t:CDS:1</fullName>
    </submittedName>
</protein>